<dbReference type="EMBL" id="KN123723">
    <property type="protein sequence ID" value="KFO23842.1"/>
    <property type="molecule type" value="Genomic_DNA"/>
</dbReference>
<organism evidence="2 3">
    <name type="scientific">Fukomys damarensis</name>
    <name type="common">Damaraland mole rat</name>
    <name type="synonym">Cryptomys damarensis</name>
    <dbReference type="NCBI Taxonomy" id="885580"/>
    <lineage>
        <taxon>Eukaryota</taxon>
        <taxon>Metazoa</taxon>
        <taxon>Chordata</taxon>
        <taxon>Craniata</taxon>
        <taxon>Vertebrata</taxon>
        <taxon>Euteleostomi</taxon>
        <taxon>Mammalia</taxon>
        <taxon>Eutheria</taxon>
        <taxon>Euarchontoglires</taxon>
        <taxon>Glires</taxon>
        <taxon>Rodentia</taxon>
        <taxon>Hystricomorpha</taxon>
        <taxon>Bathyergidae</taxon>
        <taxon>Fukomys</taxon>
    </lineage>
</organism>
<evidence type="ECO:0000256" key="1">
    <source>
        <dbReference type="SAM" id="MobiDB-lite"/>
    </source>
</evidence>
<dbReference type="AlphaFoldDB" id="A0A091CYP9"/>
<proteinExistence type="predicted"/>
<reference evidence="2 3" key="1">
    <citation type="submission" date="2013-11" db="EMBL/GenBank/DDBJ databases">
        <title>The Damaraland mole rat (Fukomys damarensis) genome and evolution of African mole rats.</title>
        <authorList>
            <person name="Gladyshev V.N."/>
            <person name="Fang X."/>
        </authorList>
    </citation>
    <scope>NUCLEOTIDE SEQUENCE [LARGE SCALE GENOMIC DNA]</scope>
    <source>
        <tissue evidence="2">Liver</tissue>
    </source>
</reference>
<keyword evidence="3" id="KW-1185">Reference proteome</keyword>
<name>A0A091CYP9_FUKDA</name>
<sequence>MENTGQGGKLNLEEYVIKAECLMSCSVVTFGGLEEEATCQSGNHRAGGEEPSSPESEKGKVPHALGLLKREWSPRRRHDPVKSYICRHLEDEDDERDDLDAAADSDCADDSWEVFQTLSARVNQYD</sequence>
<protein>
    <submittedName>
        <fullName evidence="2">Uncharacterized protein</fullName>
    </submittedName>
</protein>
<accession>A0A091CYP9</accession>
<gene>
    <name evidence="2" type="ORF">H920_14770</name>
</gene>
<dbReference type="Proteomes" id="UP000028990">
    <property type="component" value="Unassembled WGS sequence"/>
</dbReference>
<evidence type="ECO:0000313" key="3">
    <source>
        <dbReference type="Proteomes" id="UP000028990"/>
    </source>
</evidence>
<evidence type="ECO:0000313" key="2">
    <source>
        <dbReference type="EMBL" id="KFO23842.1"/>
    </source>
</evidence>
<feature type="region of interest" description="Disordered" evidence="1">
    <location>
        <begin position="40"/>
        <end position="62"/>
    </location>
</feature>